<dbReference type="Proteomes" id="UP000504638">
    <property type="component" value="Unplaced"/>
</dbReference>
<evidence type="ECO:0000256" key="3">
    <source>
        <dbReference type="SAM" id="MobiDB-lite"/>
    </source>
</evidence>
<feature type="coiled-coil region" evidence="2">
    <location>
        <begin position="36"/>
        <end position="63"/>
    </location>
</feature>
<dbReference type="RefSeq" id="XP_033537805.1">
    <property type="nucleotide sequence ID" value="XM_033673645.1"/>
</dbReference>
<reference evidence="5 7" key="1">
    <citation type="submission" date="2020-01" db="EMBL/GenBank/DDBJ databases">
        <authorList>
            <consortium name="DOE Joint Genome Institute"/>
            <person name="Haridas S."/>
            <person name="Albert R."/>
            <person name="Binder M."/>
            <person name="Bloem J."/>
            <person name="Labutti K."/>
            <person name="Salamov A."/>
            <person name="Andreopoulos B."/>
            <person name="Baker S.E."/>
            <person name="Barry K."/>
            <person name="Bills G."/>
            <person name="Bluhm B.H."/>
            <person name="Cannon C."/>
            <person name="Castanera R."/>
            <person name="Culley D.E."/>
            <person name="Daum C."/>
            <person name="Ezra D."/>
            <person name="Gonzalez J.B."/>
            <person name="Henrissat B."/>
            <person name="Kuo A."/>
            <person name="Liang C."/>
            <person name="Lipzen A."/>
            <person name="Lutzoni F."/>
            <person name="Magnuson J."/>
            <person name="Mondo S."/>
            <person name="Nolan M."/>
            <person name="Ohm R."/>
            <person name="Pangilinan J."/>
            <person name="Park H.-J."/>
            <person name="Ramirez L."/>
            <person name="Alfaro M."/>
            <person name="Sun H."/>
            <person name="Tritt A."/>
            <person name="Yoshinaga Y."/>
            <person name="Zwiers L.-H."/>
            <person name="Turgeon B.G."/>
            <person name="Goodwin S.B."/>
            <person name="Spatafora J.W."/>
            <person name="Crous P.W."/>
            <person name="Grigoriev I.V."/>
        </authorList>
    </citation>
    <scope>NUCLEOTIDE SEQUENCE</scope>
    <source>
        <strain evidence="5 7">CBS 781.70</strain>
    </source>
</reference>
<dbReference type="InterPro" id="IPR050987">
    <property type="entry name" value="AtrR-like"/>
</dbReference>
<evidence type="ECO:0000259" key="4">
    <source>
        <dbReference type="SMART" id="SM00906"/>
    </source>
</evidence>
<keyword evidence="1" id="KW-0539">Nucleus</keyword>
<protein>
    <recommendedName>
        <fullName evidence="4">Xylanolytic transcriptional activator regulatory domain-containing protein</fullName>
    </recommendedName>
</protein>
<feature type="domain" description="Xylanolytic transcriptional activator regulatory" evidence="4">
    <location>
        <begin position="304"/>
        <end position="382"/>
    </location>
</feature>
<dbReference type="GO" id="GO:0008270">
    <property type="term" value="F:zinc ion binding"/>
    <property type="evidence" value="ECO:0007669"/>
    <property type="project" value="InterPro"/>
</dbReference>
<dbReference type="GeneID" id="54414215"/>
<feature type="compositionally biased region" description="Polar residues" evidence="3">
    <location>
        <begin position="81"/>
        <end position="99"/>
    </location>
</feature>
<reference evidence="7" key="3">
    <citation type="submission" date="2025-04" db="UniProtKB">
        <authorList>
            <consortium name="RefSeq"/>
        </authorList>
    </citation>
    <scope>IDENTIFICATION</scope>
    <source>
        <strain evidence="7">CBS 781.70</strain>
    </source>
</reference>
<feature type="compositionally biased region" description="Low complexity" evidence="3">
    <location>
        <begin position="633"/>
        <end position="645"/>
    </location>
</feature>
<dbReference type="PANTHER" id="PTHR46910">
    <property type="entry name" value="TRANSCRIPTION FACTOR PDR1"/>
    <property type="match status" value="1"/>
</dbReference>
<dbReference type="OrthoDB" id="4456959at2759"/>
<dbReference type="PANTHER" id="PTHR46910:SF4">
    <property type="entry name" value="ZN(2)-C6 FUNGAL-TYPE DOMAIN-CONTAINING PROTEIN"/>
    <property type="match status" value="1"/>
</dbReference>
<feature type="compositionally biased region" description="Low complexity" evidence="3">
    <location>
        <begin position="772"/>
        <end position="784"/>
    </location>
</feature>
<keyword evidence="6" id="KW-1185">Reference proteome</keyword>
<name>A0A6G1GDT4_9PEZI</name>
<proteinExistence type="predicted"/>
<dbReference type="CDD" id="cd12148">
    <property type="entry name" value="fungal_TF_MHR"/>
    <property type="match status" value="1"/>
</dbReference>
<dbReference type="GO" id="GO:0003677">
    <property type="term" value="F:DNA binding"/>
    <property type="evidence" value="ECO:0007669"/>
    <property type="project" value="InterPro"/>
</dbReference>
<reference evidence="7" key="2">
    <citation type="submission" date="2020-04" db="EMBL/GenBank/DDBJ databases">
        <authorList>
            <consortium name="NCBI Genome Project"/>
        </authorList>
    </citation>
    <scope>NUCLEOTIDE SEQUENCE</scope>
    <source>
        <strain evidence="7">CBS 781.70</strain>
    </source>
</reference>
<sequence>MRCDPNTSGCQNCLDVGTQCLTTDRITGRAWIRGIGDKLEEENRILKSRIVQYETRLRDLGEDVPPLMIDIGHPVLAALPSQPTTTLGAPTSDWSSNPQGDPLASGSYPHPSFDTSVLPALKQGKGNNYFGVTSSSTLSTIKGTSLSFFSIEVDIADFIQDDPVEQSYDFFLKGVFGLEKHEKPQMISVESSRMCAEGFFRAVNPFAPILHKPDFMRLLDRIHSDENVELKPSEIVSYHMMIASLKFQQSLRNGDKNDLKESHAHYAYSLGFVSQLVGATEISGVAALCMICFYLRNLPKPGPAWLMANWTYSIAIELGVHRSAKAWGECERKLDSNEIEMGKRVWWSLYALLVALSGRLGRPMPLRDEDFDCEIPEPLHDNLPNEDLPEDRKCSFRVGIVTFKIASLMAKVFTTIYALRPPNYNYEQTVLALEMELDRIKNELHPTLHPDKAVEEDRVFATYCQLWDAETRLLIRHPARCASMDSKYITNNLQVCLTTANTLLDVIWTMHELRSLDVVWIAVTSYLSGLFTALFVYSQRTEDIRNDEYDQLRSNMERWLYMVGEIGKMLEKVHPNKTEGTYPPMRIPPVETSAEKLQKTIKGIIHGILKQIHDRFNNKHQLEVIARDAQTQAQAEAEAARTDAQLPTENNSATGTKYVPSAAPYTPYPDPSVSLGVSSAGYPSTTTNYPISPYQNPAPPVDTAPPPPPNGPPQMSLAEALGSYTSGANGPPNNMGSAMWDNFTNTAFAPNMGNEYLSSANALMNLGARQMPNGTTGPTGPTWPQNVYRHDE</sequence>
<feature type="region of interest" description="Disordered" evidence="3">
    <location>
        <begin position="80"/>
        <end position="104"/>
    </location>
</feature>
<dbReference type="SMART" id="SM00906">
    <property type="entry name" value="Fungal_trans"/>
    <property type="match status" value="1"/>
</dbReference>
<feature type="compositionally biased region" description="Pro residues" evidence="3">
    <location>
        <begin position="696"/>
        <end position="712"/>
    </location>
</feature>
<feature type="region of interest" description="Disordered" evidence="3">
    <location>
        <begin position="692"/>
        <end position="730"/>
    </location>
</feature>
<evidence type="ECO:0000313" key="7">
    <source>
        <dbReference type="RefSeq" id="XP_033537805.1"/>
    </source>
</evidence>
<dbReference type="GO" id="GO:0006351">
    <property type="term" value="P:DNA-templated transcription"/>
    <property type="evidence" value="ECO:0007669"/>
    <property type="project" value="InterPro"/>
</dbReference>
<organism evidence="5">
    <name type="scientific">Eremomyces bilateralis CBS 781.70</name>
    <dbReference type="NCBI Taxonomy" id="1392243"/>
    <lineage>
        <taxon>Eukaryota</taxon>
        <taxon>Fungi</taxon>
        <taxon>Dikarya</taxon>
        <taxon>Ascomycota</taxon>
        <taxon>Pezizomycotina</taxon>
        <taxon>Dothideomycetes</taxon>
        <taxon>Dothideomycetes incertae sedis</taxon>
        <taxon>Eremomycetales</taxon>
        <taxon>Eremomycetaceae</taxon>
        <taxon>Eremomyces</taxon>
    </lineage>
</organism>
<evidence type="ECO:0000256" key="1">
    <source>
        <dbReference type="ARBA" id="ARBA00023242"/>
    </source>
</evidence>
<evidence type="ECO:0000256" key="2">
    <source>
        <dbReference type="SAM" id="Coils"/>
    </source>
</evidence>
<feature type="region of interest" description="Disordered" evidence="3">
    <location>
        <begin position="771"/>
        <end position="792"/>
    </location>
</feature>
<dbReference type="EMBL" id="ML975150">
    <property type="protein sequence ID" value="KAF1816174.1"/>
    <property type="molecule type" value="Genomic_DNA"/>
</dbReference>
<dbReference type="GO" id="GO:0003700">
    <property type="term" value="F:DNA-binding transcription factor activity"/>
    <property type="evidence" value="ECO:0007669"/>
    <property type="project" value="InterPro"/>
</dbReference>
<dbReference type="Pfam" id="PF04082">
    <property type="entry name" value="Fungal_trans"/>
    <property type="match status" value="1"/>
</dbReference>
<gene>
    <name evidence="5 7" type="ORF">P152DRAFT_113110</name>
</gene>
<evidence type="ECO:0000313" key="5">
    <source>
        <dbReference type="EMBL" id="KAF1816174.1"/>
    </source>
</evidence>
<dbReference type="AlphaFoldDB" id="A0A6G1GDT4"/>
<keyword evidence="2" id="KW-0175">Coiled coil</keyword>
<evidence type="ECO:0000313" key="6">
    <source>
        <dbReference type="Proteomes" id="UP000504638"/>
    </source>
</evidence>
<feature type="region of interest" description="Disordered" evidence="3">
    <location>
        <begin position="633"/>
        <end position="658"/>
    </location>
</feature>
<accession>A0A6G1GDT4</accession>
<dbReference type="InterPro" id="IPR007219">
    <property type="entry name" value="XnlR_reg_dom"/>
</dbReference>